<keyword evidence="4" id="KW-0472">Membrane</keyword>
<dbReference type="CDD" id="cd05356">
    <property type="entry name" value="17beta-HSD1_like_SDR_c"/>
    <property type="match status" value="1"/>
</dbReference>
<keyword evidence="4" id="KW-0812">Transmembrane</keyword>
<dbReference type="SUPFAM" id="SSF51735">
    <property type="entry name" value="NAD(P)-binding Rossmann-fold domains"/>
    <property type="match status" value="1"/>
</dbReference>
<dbReference type="Proteomes" id="UP000289738">
    <property type="component" value="Chromosome A03"/>
</dbReference>
<dbReference type="STRING" id="3818.A0A445DN31"/>
<reference evidence="5 6" key="1">
    <citation type="submission" date="2019-01" db="EMBL/GenBank/DDBJ databases">
        <title>Sequencing of cultivated peanut Arachis hypogaea provides insights into genome evolution and oil improvement.</title>
        <authorList>
            <person name="Chen X."/>
        </authorList>
    </citation>
    <scope>NUCLEOTIDE SEQUENCE [LARGE SCALE GENOMIC DNA]</scope>
    <source>
        <strain evidence="6">cv. Fuhuasheng</strain>
        <tissue evidence="5">Leaves</tissue>
    </source>
</reference>
<dbReference type="PANTHER" id="PTHR43899:SF26">
    <property type="entry name" value="ENOYL-(ACYL CARRIER) REDUCTASE"/>
    <property type="match status" value="1"/>
</dbReference>
<protein>
    <recommendedName>
        <fullName evidence="7">Very-long-chain 3-oxoacyl-CoA reductase</fullName>
    </recommendedName>
</protein>
<dbReference type="InterPro" id="IPR036291">
    <property type="entry name" value="NAD(P)-bd_dom_sf"/>
</dbReference>
<keyword evidence="6" id="KW-1185">Reference proteome</keyword>
<dbReference type="PANTHER" id="PTHR43899">
    <property type="entry name" value="RH59310P"/>
    <property type="match status" value="1"/>
</dbReference>
<evidence type="ECO:0000313" key="6">
    <source>
        <dbReference type="Proteomes" id="UP000289738"/>
    </source>
</evidence>
<gene>
    <name evidence="5" type="ORF">Ahy_A03g010655</name>
</gene>
<comment type="caution">
    <text evidence="5">The sequence shown here is derived from an EMBL/GenBank/DDBJ whole genome shotgun (WGS) entry which is preliminary data.</text>
</comment>
<dbReference type="InterPro" id="IPR002347">
    <property type="entry name" value="SDR_fam"/>
</dbReference>
<accession>A0A445DN31</accession>
<dbReference type="GO" id="GO:0005783">
    <property type="term" value="C:endoplasmic reticulum"/>
    <property type="evidence" value="ECO:0007669"/>
    <property type="project" value="TreeGrafter"/>
</dbReference>
<dbReference type="FunFam" id="3.40.50.720:FF:000137">
    <property type="entry name" value="Hydroxysteroid (17-beta) dehydrogenase 3"/>
    <property type="match status" value="1"/>
</dbReference>
<comment type="similarity">
    <text evidence="3">Belongs to the short-chain dehydrogenases/reductases (SDR) family.</text>
</comment>
<evidence type="ECO:0000256" key="4">
    <source>
        <dbReference type="SAM" id="Phobius"/>
    </source>
</evidence>
<feature type="transmembrane region" description="Helical" evidence="4">
    <location>
        <begin position="12"/>
        <end position="34"/>
    </location>
</feature>
<evidence type="ECO:0000256" key="1">
    <source>
        <dbReference type="ARBA" id="ARBA00022857"/>
    </source>
</evidence>
<sequence>MEEHKACSSELAGVNIISSWCFLIGLVVTLKYLISLSKWIFATFLRPEIDLIGTYGSWAMVTGATDGIGKAMAHRLAHRGLNIILVSRSSKRLQTVATELQARHPHILVKAIQMDFSGDIAEGLRQIAAATRELDLGILINNVGITYPGAMFFDQVEEKVWRKILKVNVEGTTRVTRAVVPGMMERRRGAIINIGSGASVVIPSHPLYSIYAASKAYVDQLSRSLYVEYKQYGIHVQSQVPLYVATKMASEIACIEKDSLFIPTPEAYAKAAVRKIGHGPRCTPYWAHSIQWFFAGLAPDPLLDAWRFSIAMRRWKGIKY</sequence>
<keyword evidence="4" id="KW-1133">Transmembrane helix</keyword>
<dbReference type="Pfam" id="PF00106">
    <property type="entry name" value="adh_short"/>
    <property type="match status" value="1"/>
</dbReference>
<dbReference type="PRINTS" id="PR00080">
    <property type="entry name" value="SDRFAMILY"/>
</dbReference>
<dbReference type="OrthoDB" id="5545019at2759"/>
<evidence type="ECO:0000256" key="2">
    <source>
        <dbReference type="ARBA" id="ARBA00023002"/>
    </source>
</evidence>
<dbReference type="EMBL" id="SDMP01000003">
    <property type="protein sequence ID" value="RYR64577.1"/>
    <property type="molecule type" value="Genomic_DNA"/>
</dbReference>
<name>A0A445DN31_ARAHY</name>
<organism evidence="5 6">
    <name type="scientific">Arachis hypogaea</name>
    <name type="common">Peanut</name>
    <dbReference type="NCBI Taxonomy" id="3818"/>
    <lineage>
        <taxon>Eukaryota</taxon>
        <taxon>Viridiplantae</taxon>
        <taxon>Streptophyta</taxon>
        <taxon>Embryophyta</taxon>
        <taxon>Tracheophyta</taxon>
        <taxon>Spermatophyta</taxon>
        <taxon>Magnoliopsida</taxon>
        <taxon>eudicotyledons</taxon>
        <taxon>Gunneridae</taxon>
        <taxon>Pentapetalae</taxon>
        <taxon>rosids</taxon>
        <taxon>fabids</taxon>
        <taxon>Fabales</taxon>
        <taxon>Fabaceae</taxon>
        <taxon>Papilionoideae</taxon>
        <taxon>50 kb inversion clade</taxon>
        <taxon>dalbergioids sensu lato</taxon>
        <taxon>Dalbergieae</taxon>
        <taxon>Pterocarpus clade</taxon>
        <taxon>Arachis</taxon>
    </lineage>
</organism>
<dbReference type="InterPro" id="IPR051019">
    <property type="entry name" value="VLCFA-Steroid_DH"/>
</dbReference>
<dbReference type="AlphaFoldDB" id="A0A445DN31"/>
<evidence type="ECO:0008006" key="7">
    <source>
        <dbReference type="Google" id="ProtNLM"/>
    </source>
</evidence>
<evidence type="ECO:0000313" key="5">
    <source>
        <dbReference type="EMBL" id="RYR64577.1"/>
    </source>
</evidence>
<dbReference type="Gene3D" id="3.40.50.720">
    <property type="entry name" value="NAD(P)-binding Rossmann-like Domain"/>
    <property type="match status" value="1"/>
</dbReference>
<evidence type="ECO:0000256" key="3">
    <source>
        <dbReference type="RuleBase" id="RU000363"/>
    </source>
</evidence>
<dbReference type="GO" id="GO:0045703">
    <property type="term" value="F:ketoreductase activity"/>
    <property type="evidence" value="ECO:0007669"/>
    <property type="project" value="TreeGrafter"/>
</dbReference>
<dbReference type="PRINTS" id="PR00081">
    <property type="entry name" value="GDHRDH"/>
</dbReference>
<keyword evidence="2" id="KW-0560">Oxidoreductase</keyword>
<keyword evidence="1" id="KW-0521">NADP</keyword>
<dbReference type="PIRSF" id="PIRSF000126">
    <property type="entry name" value="11-beta-HSD1"/>
    <property type="match status" value="1"/>
</dbReference>
<proteinExistence type="inferred from homology"/>